<gene>
    <name evidence="2" type="ORF">Q8W34_07170</name>
</gene>
<keyword evidence="1" id="KW-0812">Transmembrane</keyword>
<sequence length="130" mass="15237">MMYLHTRDFPEGVEQKLDVVKSLLSVPVKKLDYFGLYFFFLIIIALFAFIQDYFDLHNSFVFVAFSIVPLLFWYDLKQSRKRTLLNLKVERIMAQIGCVMVSDGFVRFKDNGEVVSFEALCDFVSKKHLS</sequence>
<feature type="transmembrane region" description="Helical" evidence="1">
    <location>
        <begin position="56"/>
        <end position="74"/>
    </location>
</feature>
<organism evidence="2 3">
    <name type="scientific">Pseudoalteromonas marina</name>
    <dbReference type="NCBI Taxonomy" id="267375"/>
    <lineage>
        <taxon>Bacteria</taxon>
        <taxon>Pseudomonadati</taxon>
        <taxon>Pseudomonadota</taxon>
        <taxon>Gammaproteobacteria</taxon>
        <taxon>Alteromonadales</taxon>
        <taxon>Pseudoalteromonadaceae</taxon>
        <taxon>Pseudoalteromonas</taxon>
    </lineage>
</organism>
<evidence type="ECO:0000313" key="2">
    <source>
        <dbReference type="EMBL" id="MDP2564410.1"/>
    </source>
</evidence>
<keyword evidence="1" id="KW-1133">Transmembrane helix</keyword>
<evidence type="ECO:0000256" key="1">
    <source>
        <dbReference type="SAM" id="Phobius"/>
    </source>
</evidence>
<keyword evidence="3" id="KW-1185">Reference proteome</keyword>
<name>A0ABT9FCP6_9GAMM</name>
<evidence type="ECO:0000313" key="3">
    <source>
        <dbReference type="Proteomes" id="UP001177212"/>
    </source>
</evidence>
<feature type="transmembrane region" description="Helical" evidence="1">
    <location>
        <begin position="31"/>
        <end position="50"/>
    </location>
</feature>
<dbReference type="RefSeq" id="WP_305471687.1">
    <property type="nucleotide sequence ID" value="NZ_JAUYVT010000004.1"/>
</dbReference>
<reference evidence="2" key="1">
    <citation type="submission" date="2023-07" db="EMBL/GenBank/DDBJ databases">
        <title>Genome content predicts the carbon catabolic preferences of heterotrophic bacteria.</title>
        <authorList>
            <person name="Gralka M."/>
        </authorList>
    </citation>
    <scope>NUCLEOTIDE SEQUENCE</scope>
    <source>
        <strain evidence="2">4G09</strain>
    </source>
</reference>
<keyword evidence="1" id="KW-0472">Membrane</keyword>
<proteinExistence type="predicted"/>
<protein>
    <submittedName>
        <fullName evidence="2">Uncharacterized protein</fullName>
    </submittedName>
</protein>
<comment type="caution">
    <text evidence="2">The sequence shown here is derived from an EMBL/GenBank/DDBJ whole genome shotgun (WGS) entry which is preliminary data.</text>
</comment>
<accession>A0ABT9FCP6</accession>
<dbReference type="Proteomes" id="UP001177212">
    <property type="component" value="Unassembled WGS sequence"/>
</dbReference>
<dbReference type="EMBL" id="JAUYVT010000004">
    <property type="protein sequence ID" value="MDP2564410.1"/>
    <property type="molecule type" value="Genomic_DNA"/>
</dbReference>